<dbReference type="EMBL" id="BAABAT010000032">
    <property type="protein sequence ID" value="GAA4258789.1"/>
    <property type="molecule type" value="Genomic_DNA"/>
</dbReference>
<dbReference type="Proteomes" id="UP001500620">
    <property type="component" value="Unassembled WGS sequence"/>
</dbReference>
<comment type="caution">
    <text evidence="1">The sequence shown here is derived from an EMBL/GenBank/DDBJ whole genome shotgun (WGS) entry which is preliminary data.</text>
</comment>
<gene>
    <name evidence="1" type="ORF">GCM10022255_080820</name>
</gene>
<protein>
    <submittedName>
        <fullName evidence="1">Uncharacterized protein</fullName>
    </submittedName>
</protein>
<dbReference type="RefSeq" id="WP_345135736.1">
    <property type="nucleotide sequence ID" value="NZ_BAABAT010000032.1"/>
</dbReference>
<keyword evidence="2" id="KW-1185">Reference proteome</keyword>
<organism evidence="1 2">
    <name type="scientific">Dactylosporangium darangshiense</name>
    <dbReference type="NCBI Taxonomy" id="579108"/>
    <lineage>
        <taxon>Bacteria</taxon>
        <taxon>Bacillati</taxon>
        <taxon>Actinomycetota</taxon>
        <taxon>Actinomycetes</taxon>
        <taxon>Micromonosporales</taxon>
        <taxon>Micromonosporaceae</taxon>
        <taxon>Dactylosporangium</taxon>
    </lineage>
</organism>
<name>A0ABP8DLQ8_9ACTN</name>
<reference evidence="2" key="1">
    <citation type="journal article" date="2019" name="Int. J. Syst. Evol. Microbiol.">
        <title>The Global Catalogue of Microorganisms (GCM) 10K type strain sequencing project: providing services to taxonomists for standard genome sequencing and annotation.</title>
        <authorList>
            <consortium name="The Broad Institute Genomics Platform"/>
            <consortium name="The Broad Institute Genome Sequencing Center for Infectious Disease"/>
            <person name="Wu L."/>
            <person name="Ma J."/>
        </authorList>
    </citation>
    <scope>NUCLEOTIDE SEQUENCE [LARGE SCALE GENOMIC DNA]</scope>
    <source>
        <strain evidence="2">JCM 17441</strain>
    </source>
</reference>
<evidence type="ECO:0000313" key="1">
    <source>
        <dbReference type="EMBL" id="GAA4258789.1"/>
    </source>
</evidence>
<evidence type="ECO:0000313" key="2">
    <source>
        <dbReference type="Proteomes" id="UP001500620"/>
    </source>
</evidence>
<sequence>MADELARRGHRLVAVRIVDHFSFDPTSWWYGKPGMRPEFTGWWDVFSVFWDPSRPAEVIPAAESAAVKAIARRHGGVADGPGGGLVSTVLDAFTRVGLVHELADDEVVRRLAALTEPAIPPRPGPRPAARLAYRANRDEHAEMAAIAERLTADEEPADGAVDDARDDAWDEEWADAGDLLGALFDGAMHQGTCYPHTASMVPTFVALATDERIGDRYHAWILMDLFMIATVGRRDLSALADTRHALGQPQEEAPEAVAARRAVADSLARLTARWDTESELGQFFLAALVAACPEAGAPLRPAIKRLRQANAGTARDVTVRLVEALADADPQLIEDVLRDISAWNADLVADHSPYATAEQRGLSVLEDLISQELHGI</sequence>
<accession>A0ABP8DLQ8</accession>
<proteinExistence type="predicted"/>